<dbReference type="eggNOG" id="KOG3624">
    <property type="taxonomic scope" value="Eukaryota"/>
</dbReference>
<dbReference type="AlphaFoldDB" id="B4N600"/>
<dbReference type="PRINTS" id="PR00786">
    <property type="entry name" value="NEPRILYSIN"/>
</dbReference>
<dbReference type="SMR" id="B4N600"/>
<dbReference type="PANTHER" id="PTHR11733:SF241">
    <property type="entry name" value="GH26575P-RELATED"/>
    <property type="match status" value="1"/>
</dbReference>
<dbReference type="MEROPS" id="M13.A03"/>
<dbReference type="Gene3D" id="3.40.390.10">
    <property type="entry name" value="Collagenase (Catalytic Domain)"/>
    <property type="match status" value="1"/>
</dbReference>
<dbReference type="Pfam" id="PF01431">
    <property type="entry name" value="Peptidase_M13"/>
    <property type="match status" value="1"/>
</dbReference>
<name>B4N600_DROWI</name>
<dbReference type="InterPro" id="IPR042089">
    <property type="entry name" value="Peptidase_M13_dom_2"/>
</dbReference>
<dbReference type="Proteomes" id="UP000007798">
    <property type="component" value="Unassembled WGS sequence"/>
</dbReference>
<dbReference type="GO" id="GO:0004222">
    <property type="term" value="F:metalloendopeptidase activity"/>
    <property type="evidence" value="ECO:0007669"/>
    <property type="project" value="InterPro"/>
</dbReference>
<evidence type="ECO:0000313" key="2">
    <source>
        <dbReference type="EMBL" id="EDW79789.2"/>
    </source>
</evidence>
<dbReference type="OrthoDB" id="8048565at2759"/>
<dbReference type="KEGG" id="dwi:6646167"/>
<accession>B4N600</accession>
<keyword evidence="3" id="KW-1185">Reference proteome</keyword>
<proteinExistence type="predicted"/>
<dbReference type="InParanoid" id="B4N600"/>
<dbReference type="InterPro" id="IPR024079">
    <property type="entry name" value="MetalloPept_cat_dom_sf"/>
</dbReference>
<dbReference type="HOGENOM" id="CLU_006187_9_1_1"/>
<dbReference type="Gene3D" id="1.10.1380.10">
    <property type="entry name" value="Neutral endopeptidase , domain2"/>
    <property type="match status" value="1"/>
</dbReference>
<reference evidence="2 3" key="1">
    <citation type="journal article" date="2007" name="Nature">
        <title>Evolution of genes and genomes on the Drosophila phylogeny.</title>
        <authorList>
            <consortium name="Drosophila 12 Genomes Consortium"/>
            <person name="Clark A.G."/>
            <person name="Eisen M.B."/>
            <person name="Smith D.R."/>
            <person name="Bergman C.M."/>
            <person name="Oliver B."/>
            <person name="Markow T.A."/>
            <person name="Kaufman T.C."/>
            <person name="Kellis M."/>
            <person name="Gelbart W."/>
            <person name="Iyer V.N."/>
            <person name="Pollard D.A."/>
            <person name="Sackton T.B."/>
            <person name="Larracuente A.M."/>
            <person name="Singh N.D."/>
            <person name="Abad J.P."/>
            <person name="Abt D.N."/>
            <person name="Adryan B."/>
            <person name="Aguade M."/>
            <person name="Akashi H."/>
            <person name="Anderson W.W."/>
            <person name="Aquadro C.F."/>
            <person name="Ardell D.H."/>
            <person name="Arguello R."/>
            <person name="Artieri C.G."/>
            <person name="Barbash D.A."/>
            <person name="Barker D."/>
            <person name="Barsanti P."/>
            <person name="Batterham P."/>
            <person name="Batzoglou S."/>
            <person name="Begun D."/>
            <person name="Bhutkar A."/>
            <person name="Blanco E."/>
            <person name="Bosak S.A."/>
            <person name="Bradley R.K."/>
            <person name="Brand A.D."/>
            <person name="Brent M.R."/>
            <person name="Brooks A.N."/>
            <person name="Brown R.H."/>
            <person name="Butlin R.K."/>
            <person name="Caggese C."/>
            <person name="Calvi B.R."/>
            <person name="Bernardo de Carvalho A."/>
            <person name="Caspi A."/>
            <person name="Castrezana S."/>
            <person name="Celniker S.E."/>
            <person name="Chang J.L."/>
            <person name="Chapple C."/>
            <person name="Chatterji S."/>
            <person name="Chinwalla A."/>
            <person name="Civetta A."/>
            <person name="Clifton S.W."/>
            <person name="Comeron J.M."/>
            <person name="Costello J.C."/>
            <person name="Coyne J.A."/>
            <person name="Daub J."/>
            <person name="David R.G."/>
            <person name="Delcher A.L."/>
            <person name="Delehaunty K."/>
            <person name="Do C.B."/>
            <person name="Ebling H."/>
            <person name="Edwards K."/>
            <person name="Eickbush T."/>
            <person name="Evans J.D."/>
            <person name="Filipski A."/>
            <person name="Findeiss S."/>
            <person name="Freyhult E."/>
            <person name="Fulton L."/>
            <person name="Fulton R."/>
            <person name="Garcia A.C."/>
            <person name="Gardiner A."/>
            <person name="Garfield D.A."/>
            <person name="Garvin B.E."/>
            <person name="Gibson G."/>
            <person name="Gilbert D."/>
            <person name="Gnerre S."/>
            <person name="Godfrey J."/>
            <person name="Good R."/>
            <person name="Gotea V."/>
            <person name="Gravely B."/>
            <person name="Greenberg A.J."/>
            <person name="Griffiths-Jones S."/>
            <person name="Gross S."/>
            <person name="Guigo R."/>
            <person name="Gustafson E.A."/>
            <person name="Haerty W."/>
            <person name="Hahn M.W."/>
            <person name="Halligan D.L."/>
            <person name="Halpern A.L."/>
            <person name="Halter G.M."/>
            <person name="Han M.V."/>
            <person name="Heger A."/>
            <person name="Hillier L."/>
            <person name="Hinrichs A.S."/>
            <person name="Holmes I."/>
            <person name="Hoskins R.A."/>
            <person name="Hubisz M.J."/>
            <person name="Hultmark D."/>
            <person name="Huntley M.A."/>
            <person name="Jaffe D.B."/>
            <person name="Jagadeeshan S."/>
            <person name="Jeck W.R."/>
            <person name="Johnson J."/>
            <person name="Jones C.D."/>
            <person name="Jordan W.C."/>
            <person name="Karpen G.H."/>
            <person name="Kataoka E."/>
            <person name="Keightley P.D."/>
            <person name="Kheradpour P."/>
            <person name="Kirkness E.F."/>
            <person name="Koerich L.B."/>
            <person name="Kristiansen K."/>
            <person name="Kudrna D."/>
            <person name="Kulathinal R.J."/>
            <person name="Kumar S."/>
            <person name="Kwok R."/>
            <person name="Lander E."/>
            <person name="Langley C.H."/>
            <person name="Lapoint R."/>
            <person name="Lazzaro B.P."/>
            <person name="Lee S.J."/>
            <person name="Levesque L."/>
            <person name="Li R."/>
            <person name="Lin C.F."/>
            <person name="Lin M.F."/>
            <person name="Lindblad-Toh K."/>
            <person name="Llopart A."/>
            <person name="Long M."/>
            <person name="Low L."/>
            <person name="Lozovsky E."/>
            <person name="Lu J."/>
            <person name="Luo M."/>
            <person name="Machado C.A."/>
            <person name="Makalowski W."/>
            <person name="Marzo M."/>
            <person name="Matsuda M."/>
            <person name="Matzkin L."/>
            <person name="McAllister B."/>
            <person name="McBride C.S."/>
            <person name="McKernan B."/>
            <person name="McKernan K."/>
            <person name="Mendez-Lago M."/>
            <person name="Minx P."/>
            <person name="Mollenhauer M.U."/>
            <person name="Montooth K."/>
            <person name="Mount S.M."/>
            <person name="Mu X."/>
            <person name="Myers E."/>
            <person name="Negre B."/>
            <person name="Newfeld S."/>
            <person name="Nielsen R."/>
            <person name="Noor M.A."/>
            <person name="O'Grady P."/>
            <person name="Pachter L."/>
            <person name="Papaceit M."/>
            <person name="Parisi M.J."/>
            <person name="Parisi M."/>
            <person name="Parts L."/>
            <person name="Pedersen J.S."/>
            <person name="Pesole G."/>
            <person name="Phillippy A.M."/>
            <person name="Ponting C.P."/>
            <person name="Pop M."/>
            <person name="Porcelli D."/>
            <person name="Powell J.R."/>
            <person name="Prohaska S."/>
            <person name="Pruitt K."/>
            <person name="Puig M."/>
            <person name="Quesneville H."/>
            <person name="Ram K.R."/>
            <person name="Rand D."/>
            <person name="Rasmussen M.D."/>
            <person name="Reed L.K."/>
            <person name="Reenan R."/>
            <person name="Reily A."/>
            <person name="Remington K.A."/>
            <person name="Rieger T.T."/>
            <person name="Ritchie M.G."/>
            <person name="Robin C."/>
            <person name="Rogers Y.H."/>
            <person name="Rohde C."/>
            <person name="Rozas J."/>
            <person name="Rubenfield M.J."/>
            <person name="Ruiz A."/>
            <person name="Russo S."/>
            <person name="Salzberg S.L."/>
            <person name="Sanchez-Gracia A."/>
            <person name="Saranga D.J."/>
            <person name="Sato H."/>
            <person name="Schaeffer S.W."/>
            <person name="Schatz M.C."/>
            <person name="Schlenke T."/>
            <person name="Schwartz R."/>
            <person name="Segarra C."/>
            <person name="Singh R.S."/>
            <person name="Sirot L."/>
            <person name="Sirota M."/>
            <person name="Sisneros N.B."/>
            <person name="Smith C.D."/>
            <person name="Smith T.F."/>
            <person name="Spieth J."/>
            <person name="Stage D.E."/>
            <person name="Stark A."/>
            <person name="Stephan W."/>
            <person name="Strausberg R.L."/>
            <person name="Strempel S."/>
            <person name="Sturgill D."/>
            <person name="Sutton G."/>
            <person name="Sutton G.G."/>
            <person name="Tao W."/>
            <person name="Teichmann S."/>
            <person name="Tobari Y.N."/>
            <person name="Tomimura Y."/>
            <person name="Tsolas J.M."/>
            <person name="Valente V.L."/>
            <person name="Venter E."/>
            <person name="Venter J.C."/>
            <person name="Vicario S."/>
            <person name="Vieira F.G."/>
            <person name="Vilella A.J."/>
            <person name="Villasante A."/>
            <person name="Walenz B."/>
            <person name="Wang J."/>
            <person name="Wasserman M."/>
            <person name="Watts T."/>
            <person name="Wilson D."/>
            <person name="Wilson R.K."/>
            <person name="Wing R.A."/>
            <person name="Wolfner M.F."/>
            <person name="Wong A."/>
            <person name="Wong G.K."/>
            <person name="Wu C.I."/>
            <person name="Wu G."/>
            <person name="Yamamoto D."/>
            <person name="Yang H.P."/>
            <person name="Yang S.P."/>
            <person name="Yorke J.A."/>
            <person name="Yoshida K."/>
            <person name="Zdobnov E."/>
            <person name="Zhang P."/>
            <person name="Zhang Y."/>
            <person name="Zimin A.V."/>
            <person name="Baldwin J."/>
            <person name="Abdouelleil A."/>
            <person name="Abdulkadir J."/>
            <person name="Abebe A."/>
            <person name="Abera B."/>
            <person name="Abreu J."/>
            <person name="Acer S.C."/>
            <person name="Aftuck L."/>
            <person name="Alexander A."/>
            <person name="An P."/>
            <person name="Anderson E."/>
            <person name="Anderson S."/>
            <person name="Arachi H."/>
            <person name="Azer M."/>
            <person name="Bachantsang P."/>
            <person name="Barry A."/>
            <person name="Bayul T."/>
            <person name="Berlin A."/>
            <person name="Bessette D."/>
            <person name="Bloom T."/>
            <person name="Blye J."/>
            <person name="Boguslavskiy L."/>
            <person name="Bonnet C."/>
            <person name="Boukhgalter B."/>
            <person name="Bourzgui I."/>
            <person name="Brown A."/>
            <person name="Cahill P."/>
            <person name="Channer S."/>
            <person name="Cheshatsang Y."/>
            <person name="Chuda L."/>
            <person name="Citroen M."/>
            <person name="Collymore A."/>
            <person name="Cooke P."/>
            <person name="Costello M."/>
            <person name="D'Aco K."/>
            <person name="Daza R."/>
            <person name="De Haan G."/>
            <person name="DeGray S."/>
            <person name="DeMaso C."/>
            <person name="Dhargay N."/>
            <person name="Dooley K."/>
            <person name="Dooley E."/>
            <person name="Doricent M."/>
            <person name="Dorje P."/>
            <person name="Dorjee K."/>
            <person name="Dupes A."/>
            <person name="Elong R."/>
            <person name="Falk J."/>
            <person name="Farina A."/>
            <person name="Faro S."/>
            <person name="Ferguson D."/>
            <person name="Fisher S."/>
            <person name="Foley C.D."/>
            <person name="Franke A."/>
            <person name="Friedrich D."/>
            <person name="Gadbois L."/>
            <person name="Gearin G."/>
            <person name="Gearin C.R."/>
            <person name="Giannoukos G."/>
            <person name="Goode T."/>
            <person name="Graham J."/>
            <person name="Grandbois E."/>
            <person name="Grewal S."/>
            <person name="Gyaltsen K."/>
            <person name="Hafez N."/>
            <person name="Hagos B."/>
            <person name="Hall J."/>
            <person name="Henson C."/>
            <person name="Hollinger A."/>
            <person name="Honan T."/>
            <person name="Huard M.D."/>
            <person name="Hughes L."/>
            <person name="Hurhula B."/>
            <person name="Husby M.E."/>
            <person name="Kamat A."/>
            <person name="Kanga B."/>
            <person name="Kashin S."/>
            <person name="Khazanovich D."/>
            <person name="Kisner P."/>
            <person name="Lance K."/>
            <person name="Lara M."/>
            <person name="Lee W."/>
            <person name="Lennon N."/>
            <person name="Letendre F."/>
            <person name="LeVine R."/>
            <person name="Lipovsky A."/>
            <person name="Liu X."/>
            <person name="Liu J."/>
            <person name="Liu S."/>
            <person name="Lokyitsang T."/>
            <person name="Lokyitsang Y."/>
            <person name="Lubonja R."/>
            <person name="Lui A."/>
            <person name="MacDonald P."/>
            <person name="Magnisalis V."/>
            <person name="Maru K."/>
            <person name="Matthews C."/>
            <person name="McCusker W."/>
            <person name="McDonough S."/>
            <person name="Mehta T."/>
            <person name="Meldrim J."/>
            <person name="Meneus L."/>
            <person name="Mihai O."/>
            <person name="Mihalev A."/>
            <person name="Mihova T."/>
            <person name="Mittelman R."/>
            <person name="Mlenga V."/>
            <person name="Montmayeur A."/>
            <person name="Mulrain L."/>
            <person name="Navidi A."/>
            <person name="Naylor J."/>
            <person name="Negash T."/>
            <person name="Nguyen T."/>
            <person name="Nguyen N."/>
            <person name="Nicol R."/>
            <person name="Norbu C."/>
            <person name="Norbu N."/>
            <person name="Novod N."/>
            <person name="O'Neill B."/>
            <person name="Osman S."/>
            <person name="Markiewicz E."/>
            <person name="Oyono O.L."/>
            <person name="Patti C."/>
            <person name="Phunkhang P."/>
            <person name="Pierre F."/>
            <person name="Priest M."/>
            <person name="Raghuraman S."/>
            <person name="Rege F."/>
            <person name="Reyes R."/>
            <person name="Rise C."/>
            <person name="Rogov P."/>
            <person name="Ross K."/>
            <person name="Ryan E."/>
            <person name="Settipalli S."/>
            <person name="Shea T."/>
            <person name="Sherpa N."/>
            <person name="Shi L."/>
            <person name="Shih D."/>
            <person name="Sparrow T."/>
            <person name="Spaulding J."/>
            <person name="Stalker J."/>
            <person name="Stange-Thomann N."/>
            <person name="Stavropoulos S."/>
            <person name="Stone C."/>
            <person name="Strader C."/>
            <person name="Tesfaye S."/>
            <person name="Thomson T."/>
            <person name="Thoulutsang Y."/>
            <person name="Thoulutsang D."/>
            <person name="Topham K."/>
            <person name="Topping I."/>
            <person name="Tsamla T."/>
            <person name="Vassiliev H."/>
            <person name="Vo A."/>
            <person name="Wangchuk T."/>
            <person name="Wangdi T."/>
            <person name="Weiand M."/>
            <person name="Wilkinson J."/>
            <person name="Wilson A."/>
            <person name="Yadav S."/>
            <person name="Young G."/>
            <person name="Yu Q."/>
            <person name="Zembek L."/>
            <person name="Zhong D."/>
            <person name="Zimmer A."/>
            <person name="Zwirko Z."/>
            <person name="Jaffe D.B."/>
            <person name="Alvarez P."/>
            <person name="Brockman W."/>
            <person name="Butler J."/>
            <person name="Chin C."/>
            <person name="Gnerre S."/>
            <person name="Grabherr M."/>
            <person name="Kleber M."/>
            <person name="Mauceli E."/>
            <person name="MacCallum I."/>
        </authorList>
    </citation>
    <scope>NUCLEOTIDE SEQUENCE [LARGE SCALE GENOMIC DNA]</scope>
    <source>
        <strain evidence="3">Tucson 14030-0811.24</strain>
    </source>
</reference>
<dbReference type="PANTHER" id="PTHR11733">
    <property type="entry name" value="ZINC METALLOPROTEASE FAMILY M13 NEPRILYSIN-RELATED"/>
    <property type="match status" value="1"/>
</dbReference>
<evidence type="ECO:0000313" key="3">
    <source>
        <dbReference type="Proteomes" id="UP000007798"/>
    </source>
</evidence>
<gene>
    <name evidence="2" type="primary">Dwil\GK18887</name>
    <name evidence="2" type="ORF">Dwil_GK18887</name>
</gene>
<dbReference type="GO" id="GO:0005886">
    <property type="term" value="C:plasma membrane"/>
    <property type="evidence" value="ECO:0007669"/>
    <property type="project" value="TreeGrafter"/>
</dbReference>
<dbReference type="STRING" id="7260.B4N600"/>
<sequence length="311" mass="36682">MEEIFAILRGTFSKYVEANRLQLKSEELTYVRDKLNAMKLKLGNLPEEKSSEYYNEHYRRANFSDFDFIKNLEQALALRTYLQHAPLLVNESRLQLYQYYVNDDVTKARTSPYYENERNTLIVPLIFLQWPLFDHRQHPIFVQSLMGFILGHELSHAFEQEGILYDSLGNESPMGWQIRQSELFQNSLQCAAGTPFASLKERLADLNGLQLAYDSFFGLHHDSQLFEYRPYEFESEFLAPQLFYLSFAQFFCGSLPPVLGHDMDDVRVNVSVKNIQQFAKDFKCPLQKKHHEQEQQQQQLNYCQMWRPSQV</sequence>
<feature type="domain" description="Peptidase M13 C-terminal" evidence="1">
    <location>
        <begin position="113"/>
        <end position="296"/>
    </location>
</feature>
<evidence type="ECO:0000259" key="1">
    <source>
        <dbReference type="Pfam" id="PF01431"/>
    </source>
</evidence>
<protein>
    <recommendedName>
        <fullName evidence="1">Peptidase M13 C-terminal domain-containing protein</fullName>
    </recommendedName>
</protein>
<keyword evidence="2" id="KW-0378">Hydrolase</keyword>
<dbReference type="EMBL" id="CH964154">
    <property type="protein sequence ID" value="EDW79789.2"/>
    <property type="molecule type" value="Genomic_DNA"/>
</dbReference>
<dbReference type="InterPro" id="IPR018497">
    <property type="entry name" value="Peptidase_M13_C"/>
</dbReference>
<dbReference type="PROSITE" id="PS51885">
    <property type="entry name" value="NEPRILYSIN"/>
    <property type="match status" value="1"/>
</dbReference>
<organism evidence="2 3">
    <name type="scientific">Drosophila willistoni</name>
    <name type="common">Fruit fly</name>
    <dbReference type="NCBI Taxonomy" id="7260"/>
    <lineage>
        <taxon>Eukaryota</taxon>
        <taxon>Metazoa</taxon>
        <taxon>Ecdysozoa</taxon>
        <taxon>Arthropoda</taxon>
        <taxon>Hexapoda</taxon>
        <taxon>Insecta</taxon>
        <taxon>Pterygota</taxon>
        <taxon>Neoptera</taxon>
        <taxon>Endopterygota</taxon>
        <taxon>Diptera</taxon>
        <taxon>Brachycera</taxon>
        <taxon>Muscomorpha</taxon>
        <taxon>Ephydroidea</taxon>
        <taxon>Drosophilidae</taxon>
        <taxon>Drosophila</taxon>
        <taxon>Sophophora</taxon>
    </lineage>
</organism>
<dbReference type="GO" id="GO:0016485">
    <property type="term" value="P:protein processing"/>
    <property type="evidence" value="ECO:0007669"/>
    <property type="project" value="TreeGrafter"/>
</dbReference>
<dbReference type="InterPro" id="IPR000718">
    <property type="entry name" value="Peptidase_M13"/>
</dbReference>
<dbReference type="SUPFAM" id="SSF55486">
    <property type="entry name" value="Metalloproteases ('zincins'), catalytic domain"/>
    <property type="match status" value="1"/>
</dbReference>